<evidence type="ECO:0000313" key="2">
    <source>
        <dbReference type="Proteomes" id="UP001054945"/>
    </source>
</evidence>
<keyword evidence="2" id="KW-1185">Reference proteome</keyword>
<sequence length="176" mass="20061">MSSRILISAPLIIEADLLQVLTHRYATRSAERNGLTVAPSNGKRREALDESFEVKMAPILFASEEEQREHIVEHVDFLPTSPRSTKKGKLIQGILFVSVLSDSVWKSAAASKQRGILKHNEPTSVLPSVHDVIPRRRREEKIKINKKKPKKERFSKCLQAKCVDYRKRICVPRVNI</sequence>
<comment type="caution">
    <text evidence="1">The sequence shown here is derived from an EMBL/GenBank/DDBJ whole genome shotgun (WGS) entry which is preliminary data.</text>
</comment>
<name>A0AAV4SBA3_CAEEX</name>
<evidence type="ECO:0000313" key="1">
    <source>
        <dbReference type="EMBL" id="GIY30757.1"/>
    </source>
</evidence>
<organism evidence="1 2">
    <name type="scientific">Caerostris extrusa</name>
    <name type="common">Bark spider</name>
    <name type="synonym">Caerostris bankana</name>
    <dbReference type="NCBI Taxonomy" id="172846"/>
    <lineage>
        <taxon>Eukaryota</taxon>
        <taxon>Metazoa</taxon>
        <taxon>Ecdysozoa</taxon>
        <taxon>Arthropoda</taxon>
        <taxon>Chelicerata</taxon>
        <taxon>Arachnida</taxon>
        <taxon>Araneae</taxon>
        <taxon>Araneomorphae</taxon>
        <taxon>Entelegynae</taxon>
        <taxon>Araneoidea</taxon>
        <taxon>Araneidae</taxon>
        <taxon>Caerostris</taxon>
    </lineage>
</organism>
<reference evidence="1 2" key="1">
    <citation type="submission" date="2021-06" db="EMBL/GenBank/DDBJ databases">
        <title>Caerostris extrusa draft genome.</title>
        <authorList>
            <person name="Kono N."/>
            <person name="Arakawa K."/>
        </authorList>
    </citation>
    <scope>NUCLEOTIDE SEQUENCE [LARGE SCALE GENOMIC DNA]</scope>
</reference>
<dbReference type="AlphaFoldDB" id="A0AAV4SBA3"/>
<protein>
    <submittedName>
        <fullName evidence="1">Uncharacterized protein</fullName>
    </submittedName>
</protein>
<dbReference type="Proteomes" id="UP001054945">
    <property type="component" value="Unassembled WGS sequence"/>
</dbReference>
<accession>A0AAV4SBA3</accession>
<gene>
    <name evidence="1" type="ORF">CEXT_529521</name>
</gene>
<proteinExistence type="predicted"/>
<dbReference type="EMBL" id="BPLR01009273">
    <property type="protein sequence ID" value="GIY30757.1"/>
    <property type="molecule type" value="Genomic_DNA"/>
</dbReference>